<keyword evidence="2" id="KW-1185">Reference proteome</keyword>
<dbReference type="AlphaFoldDB" id="A0A9N9G593"/>
<evidence type="ECO:0000313" key="1">
    <source>
        <dbReference type="EMBL" id="CAG8578085.1"/>
    </source>
</evidence>
<name>A0A9N9G593_9GLOM</name>
<protein>
    <submittedName>
        <fullName evidence="1">26825_t:CDS:1</fullName>
    </submittedName>
</protein>
<evidence type="ECO:0000313" key="2">
    <source>
        <dbReference type="Proteomes" id="UP000789405"/>
    </source>
</evidence>
<reference evidence="1" key="1">
    <citation type="submission" date="2021-06" db="EMBL/GenBank/DDBJ databases">
        <authorList>
            <person name="Kallberg Y."/>
            <person name="Tangrot J."/>
            <person name="Rosling A."/>
        </authorList>
    </citation>
    <scope>NUCLEOTIDE SEQUENCE</scope>
    <source>
        <strain evidence="1">MA453B</strain>
    </source>
</reference>
<gene>
    <name evidence="1" type="ORF">DERYTH_LOCUS6545</name>
</gene>
<dbReference type="Proteomes" id="UP000789405">
    <property type="component" value="Unassembled WGS sequence"/>
</dbReference>
<proteinExistence type="predicted"/>
<comment type="caution">
    <text evidence="1">The sequence shown here is derived from an EMBL/GenBank/DDBJ whole genome shotgun (WGS) entry which is preliminary data.</text>
</comment>
<accession>A0A9N9G593</accession>
<sequence length="71" mass="8113">MCIMIPSNKEPEFANGFFSYLFVILIDLLQEPEYTEIPCQSLFLNKKEALEDDEVGKADASETYNPSNTEM</sequence>
<dbReference type="EMBL" id="CAJVPY010002996">
    <property type="protein sequence ID" value="CAG8578085.1"/>
    <property type="molecule type" value="Genomic_DNA"/>
</dbReference>
<organism evidence="1 2">
    <name type="scientific">Dentiscutata erythropus</name>
    <dbReference type="NCBI Taxonomy" id="1348616"/>
    <lineage>
        <taxon>Eukaryota</taxon>
        <taxon>Fungi</taxon>
        <taxon>Fungi incertae sedis</taxon>
        <taxon>Mucoromycota</taxon>
        <taxon>Glomeromycotina</taxon>
        <taxon>Glomeromycetes</taxon>
        <taxon>Diversisporales</taxon>
        <taxon>Gigasporaceae</taxon>
        <taxon>Dentiscutata</taxon>
    </lineage>
</organism>